<dbReference type="PROSITE" id="PS50943">
    <property type="entry name" value="HTH_CROC1"/>
    <property type="match status" value="1"/>
</dbReference>
<sequence length="134" mass="15329">MNLLAIRLQSLLDKNNIKPTVLAKAINVNKSTISRILNGSTIPSVDTVYRISLYFNVKMEYFMNSESCLYATNDSDELKLLDAYRQLPPSDQNEIFELIQFKLYRVSQEKIHMGKTKLSESLTTEESATIEKMA</sequence>
<dbReference type="AlphaFoldDB" id="A0AA41FHZ5"/>
<organism evidence="2 3">
    <name type="scientific">Enterocloster citroniae</name>
    <dbReference type="NCBI Taxonomy" id="358743"/>
    <lineage>
        <taxon>Bacteria</taxon>
        <taxon>Bacillati</taxon>
        <taxon>Bacillota</taxon>
        <taxon>Clostridia</taxon>
        <taxon>Lachnospirales</taxon>
        <taxon>Lachnospiraceae</taxon>
        <taxon>Enterocloster</taxon>
    </lineage>
</organism>
<dbReference type="InterPro" id="IPR001387">
    <property type="entry name" value="Cro/C1-type_HTH"/>
</dbReference>
<dbReference type="RefSeq" id="WP_007868465.1">
    <property type="nucleotide sequence ID" value="NZ_WQPS01000043.1"/>
</dbReference>
<feature type="domain" description="HTH cro/C1-type" evidence="1">
    <location>
        <begin position="8"/>
        <end position="62"/>
    </location>
</feature>
<evidence type="ECO:0000313" key="3">
    <source>
        <dbReference type="Proteomes" id="UP000708338"/>
    </source>
</evidence>
<protein>
    <submittedName>
        <fullName evidence="2">Helix-turn-helix domain-containing protein</fullName>
    </submittedName>
</protein>
<dbReference type="GO" id="GO:0003677">
    <property type="term" value="F:DNA binding"/>
    <property type="evidence" value="ECO:0007669"/>
    <property type="project" value="InterPro"/>
</dbReference>
<accession>A0AA41FHZ5</accession>
<comment type="caution">
    <text evidence="2">The sequence shown here is derived from an EMBL/GenBank/DDBJ whole genome shotgun (WGS) entry which is preliminary data.</text>
</comment>
<dbReference type="Pfam" id="PF01381">
    <property type="entry name" value="HTH_3"/>
    <property type="match status" value="1"/>
</dbReference>
<evidence type="ECO:0000313" key="2">
    <source>
        <dbReference type="EMBL" id="MBT9812027.1"/>
    </source>
</evidence>
<dbReference type="SMART" id="SM00530">
    <property type="entry name" value="HTH_XRE"/>
    <property type="match status" value="1"/>
</dbReference>
<dbReference type="Gene3D" id="1.10.260.40">
    <property type="entry name" value="lambda repressor-like DNA-binding domains"/>
    <property type="match status" value="1"/>
</dbReference>
<name>A0AA41FHZ5_9FIRM</name>
<dbReference type="InterPro" id="IPR010982">
    <property type="entry name" value="Lambda_DNA-bd_dom_sf"/>
</dbReference>
<dbReference type="EMBL" id="WQPS01000043">
    <property type="protein sequence ID" value="MBT9812027.1"/>
    <property type="molecule type" value="Genomic_DNA"/>
</dbReference>
<dbReference type="Proteomes" id="UP000708338">
    <property type="component" value="Unassembled WGS sequence"/>
</dbReference>
<dbReference type="CDD" id="cd00093">
    <property type="entry name" value="HTH_XRE"/>
    <property type="match status" value="1"/>
</dbReference>
<proteinExistence type="predicted"/>
<reference evidence="2" key="1">
    <citation type="journal article" date="2021" name="Gut Microbes">
        <title>A synthetic consortium of 100 gut commensals modulates the composition and function in a colon model of the microbiome of elderly subjects.</title>
        <authorList>
            <person name="Perez M."/>
            <person name="Ntemiri A."/>
            <person name="Tan H."/>
            <person name="Harris H.M.B."/>
            <person name="Roager H.M."/>
            <person name="Ribiere C."/>
            <person name="O'Toole P.W."/>
        </authorList>
    </citation>
    <scope>NUCLEOTIDE SEQUENCE</scope>
    <source>
        <strain evidence="2">MCC335</strain>
    </source>
</reference>
<evidence type="ECO:0000259" key="1">
    <source>
        <dbReference type="PROSITE" id="PS50943"/>
    </source>
</evidence>
<dbReference type="SUPFAM" id="SSF47413">
    <property type="entry name" value="lambda repressor-like DNA-binding domains"/>
    <property type="match status" value="1"/>
</dbReference>
<gene>
    <name evidence="2" type="ORF">GPL26_20620</name>
</gene>